<proteinExistence type="inferred from homology"/>
<dbReference type="Gene3D" id="3.40.190.150">
    <property type="entry name" value="Bordetella uptake gene, domain 1"/>
    <property type="match status" value="1"/>
</dbReference>
<protein>
    <submittedName>
        <fullName evidence="3">Tripartite tricarboxylate transporter substrate binding protein</fullName>
    </submittedName>
</protein>
<evidence type="ECO:0000256" key="1">
    <source>
        <dbReference type="ARBA" id="ARBA00006987"/>
    </source>
</evidence>
<dbReference type="PIRSF" id="PIRSF017082">
    <property type="entry name" value="YflP"/>
    <property type="match status" value="1"/>
</dbReference>
<accession>A0ABR9ZQ10</accession>
<dbReference type="Proteomes" id="UP000614200">
    <property type="component" value="Unassembled WGS sequence"/>
</dbReference>
<dbReference type="PANTHER" id="PTHR42928:SF5">
    <property type="entry name" value="BLR1237 PROTEIN"/>
    <property type="match status" value="1"/>
</dbReference>
<dbReference type="InterPro" id="IPR005064">
    <property type="entry name" value="BUG"/>
</dbReference>
<gene>
    <name evidence="3" type="ORF">ISU02_05485</name>
</gene>
<keyword evidence="4" id="KW-1185">Reference proteome</keyword>
<dbReference type="CDD" id="cd07012">
    <property type="entry name" value="PBP2_Bug_TTT"/>
    <property type="match status" value="1"/>
</dbReference>
<feature type="signal peptide" evidence="2">
    <location>
        <begin position="1"/>
        <end position="20"/>
    </location>
</feature>
<feature type="chain" id="PRO_5045952632" evidence="2">
    <location>
        <begin position="21"/>
        <end position="351"/>
    </location>
</feature>
<evidence type="ECO:0000256" key="2">
    <source>
        <dbReference type="SAM" id="SignalP"/>
    </source>
</evidence>
<name>A0ABR9ZQ10_9FIRM</name>
<comment type="caution">
    <text evidence="3">The sequence shown here is derived from an EMBL/GenBank/DDBJ whole genome shotgun (WGS) entry which is preliminary data.</text>
</comment>
<keyword evidence="2" id="KW-0732">Signal</keyword>
<dbReference type="EMBL" id="JADKNH010000003">
    <property type="protein sequence ID" value="MBF4692558.1"/>
    <property type="molecule type" value="Genomic_DNA"/>
</dbReference>
<reference evidence="3 4" key="1">
    <citation type="submission" date="2020-11" db="EMBL/GenBank/DDBJ databases">
        <title>Fusibacter basophilias sp. nov.</title>
        <authorList>
            <person name="Qiu D."/>
        </authorList>
    </citation>
    <scope>NUCLEOTIDE SEQUENCE [LARGE SCALE GENOMIC DNA]</scope>
    <source>
        <strain evidence="3 4">Q10-2</strain>
    </source>
</reference>
<comment type="similarity">
    <text evidence="1">Belongs to the UPF0065 (bug) family.</text>
</comment>
<dbReference type="SUPFAM" id="SSF53850">
    <property type="entry name" value="Periplasmic binding protein-like II"/>
    <property type="match status" value="1"/>
</dbReference>
<dbReference type="InterPro" id="IPR042100">
    <property type="entry name" value="Bug_dom1"/>
</dbReference>
<dbReference type="RefSeq" id="WP_194700801.1">
    <property type="nucleotide sequence ID" value="NZ_JADKNH010000003.1"/>
</dbReference>
<organism evidence="3 4">
    <name type="scientific">Fusibacter ferrireducens</name>
    <dbReference type="NCBI Taxonomy" id="2785058"/>
    <lineage>
        <taxon>Bacteria</taxon>
        <taxon>Bacillati</taxon>
        <taxon>Bacillota</taxon>
        <taxon>Clostridia</taxon>
        <taxon>Eubacteriales</taxon>
        <taxon>Eubacteriales Family XII. Incertae Sedis</taxon>
        <taxon>Fusibacter</taxon>
    </lineage>
</organism>
<dbReference type="PANTHER" id="PTHR42928">
    <property type="entry name" value="TRICARBOXYLATE-BINDING PROTEIN"/>
    <property type="match status" value="1"/>
</dbReference>
<sequence length="351" mass="38219">MKKILALVFIFVMVFTMVGCAPKAEAPAPAPAKESAQASAPEQAAPEAKKVDFPKRPIEMVIPFGTGGASDIFARGYAQIVEKYLGKPLTAVNKGGAGTIEGLTYAYGAPADGYTVLEITPSLLIVEAQGKSSIKFRSEFEPIMRVQSDVVSIGVSVNSQFQNIDELIEYAKANPKKLKIGGLSPGGLDDYIANGFALAAGIEWTYVPYKSGSELKAAVLGGELDVYQDKLISFLPLVESGDVRPLVVLNDKKLDSVEVLKDVPSSVEKGIDFTQGSWRGFVIKKGVPEEVKKIIIEAFEEAYKDQAYKEMEAREMTNVREGYLNSEDFGKAWDKEFDSYVEIFKLMGVIK</sequence>
<evidence type="ECO:0000313" key="3">
    <source>
        <dbReference type="EMBL" id="MBF4692558.1"/>
    </source>
</evidence>
<dbReference type="Gene3D" id="3.40.190.10">
    <property type="entry name" value="Periplasmic binding protein-like II"/>
    <property type="match status" value="1"/>
</dbReference>
<evidence type="ECO:0000313" key="4">
    <source>
        <dbReference type="Proteomes" id="UP000614200"/>
    </source>
</evidence>
<dbReference type="Pfam" id="PF03401">
    <property type="entry name" value="TctC"/>
    <property type="match status" value="1"/>
</dbReference>
<dbReference type="PROSITE" id="PS51257">
    <property type="entry name" value="PROKAR_LIPOPROTEIN"/>
    <property type="match status" value="1"/>
</dbReference>